<proteinExistence type="inferred from homology"/>
<feature type="transmembrane region" description="Helical" evidence="6">
    <location>
        <begin position="92"/>
        <end position="115"/>
    </location>
</feature>
<dbReference type="InterPro" id="IPR032816">
    <property type="entry name" value="VTT_dom"/>
</dbReference>
<feature type="transmembrane region" description="Helical" evidence="6">
    <location>
        <begin position="138"/>
        <end position="160"/>
    </location>
</feature>
<dbReference type="PANTHER" id="PTHR12677:SF59">
    <property type="entry name" value="GOLGI APPARATUS MEMBRANE PROTEIN TVP38-RELATED"/>
    <property type="match status" value="1"/>
</dbReference>
<keyword evidence="4 6" id="KW-1133">Transmembrane helix</keyword>
<evidence type="ECO:0000256" key="4">
    <source>
        <dbReference type="ARBA" id="ARBA00022989"/>
    </source>
</evidence>
<feature type="transmembrane region" description="Helical" evidence="6">
    <location>
        <begin position="167"/>
        <end position="187"/>
    </location>
</feature>
<evidence type="ECO:0000256" key="3">
    <source>
        <dbReference type="ARBA" id="ARBA00022692"/>
    </source>
</evidence>
<feature type="compositionally biased region" description="Basic and acidic residues" evidence="7">
    <location>
        <begin position="239"/>
        <end position="248"/>
    </location>
</feature>
<evidence type="ECO:0000259" key="8">
    <source>
        <dbReference type="Pfam" id="PF09335"/>
    </source>
</evidence>
<name>A0A6B3L7X2_9BACT</name>
<feature type="transmembrane region" description="Helical" evidence="6">
    <location>
        <begin position="12"/>
        <end position="34"/>
    </location>
</feature>
<feature type="domain" description="VTT" evidence="8">
    <location>
        <begin position="71"/>
        <end position="176"/>
    </location>
</feature>
<dbReference type="PANTHER" id="PTHR12677">
    <property type="entry name" value="GOLGI APPARATUS MEMBRANE PROTEIN TVP38-RELATED"/>
    <property type="match status" value="1"/>
</dbReference>
<evidence type="ECO:0000256" key="5">
    <source>
        <dbReference type="ARBA" id="ARBA00023136"/>
    </source>
</evidence>
<protein>
    <recommendedName>
        <fullName evidence="6">TVP38/TMEM64 family membrane protein</fullName>
    </recommendedName>
</protein>
<comment type="subcellular location">
    <subcellularLocation>
        <location evidence="1 6">Cell membrane</location>
        <topology evidence="1 6">Multi-pass membrane protein</topology>
    </subcellularLocation>
</comment>
<dbReference type="AlphaFoldDB" id="A0A6B3L7X2"/>
<accession>A0A6B3L7X2</accession>
<sequence>MDLLKKIIKHPRFLKFVGAGLAVVIISGITAHFLGLDLDQIWNTAKDSWEFISSNKWALFLAIVILPALPFPMSLLLGAVGVAWSDMPLTQACALALVGVTLNMTWTYFVAAYPARKLIDKWLKLTKFKIPELGRRDYIGLIFLLRATPGIPLFIHNYILGFLRVPFFVYLPMSILITGCYVVGIIVTSSGVAQSASGQSSWQDSVMSIATGVGLLVIAGLITKFIRKAYASKKSEADKAALVEKDDSSESPATTEPSETEAKPAAEPLPAPTAASTPTEEVPVDAVIRPASTSSPESEEPEVSAEQTEAKETDDTDDERPK</sequence>
<evidence type="ECO:0000256" key="6">
    <source>
        <dbReference type="RuleBase" id="RU366058"/>
    </source>
</evidence>
<feature type="transmembrane region" description="Helical" evidence="6">
    <location>
        <begin position="57"/>
        <end position="80"/>
    </location>
</feature>
<comment type="similarity">
    <text evidence="6">Belongs to the TVP38/TMEM64 family.</text>
</comment>
<feature type="transmembrane region" description="Helical" evidence="6">
    <location>
        <begin position="207"/>
        <end position="226"/>
    </location>
</feature>
<dbReference type="EMBL" id="CP066776">
    <property type="protein sequence ID" value="QQL43836.1"/>
    <property type="molecule type" value="Genomic_DNA"/>
</dbReference>
<feature type="compositionally biased region" description="Low complexity" evidence="7">
    <location>
        <begin position="250"/>
        <end position="281"/>
    </location>
</feature>
<dbReference type="RefSeq" id="WP_164361834.1">
    <property type="nucleotide sequence ID" value="NZ_CP066776.1"/>
</dbReference>
<dbReference type="KEGG" id="soa:G3M56_007985"/>
<dbReference type="Proteomes" id="UP000475117">
    <property type="component" value="Chromosome"/>
</dbReference>
<dbReference type="Pfam" id="PF09335">
    <property type="entry name" value="VTT_dom"/>
    <property type="match status" value="1"/>
</dbReference>
<reference evidence="9 10" key="1">
    <citation type="submission" date="2020-12" db="EMBL/GenBank/DDBJ databases">
        <title>Sulforoseuscoccus oceanibium gen. nov., sp. nov., a representative of the phylum Verrucomicrobia with special cytoplasmic membrane, and proposal of Sulforoseuscoccusaceae fam. nov.</title>
        <authorList>
            <person name="Xi F."/>
        </authorList>
    </citation>
    <scope>NUCLEOTIDE SEQUENCE [LARGE SCALE GENOMIC DNA]</scope>
    <source>
        <strain evidence="9 10">T37</strain>
    </source>
</reference>
<evidence type="ECO:0000313" key="10">
    <source>
        <dbReference type="Proteomes" id="UP000475117"/>
    </source>
</evidence>
<keyword evidence="5 6" id="KW-0472">Membrane</keyword>
<keyword evidence="2 6" id="KW-1003">Cell membrane</keyword>
<organism evidence="9 10">
    <name type="scientific">Sulfuriroseicoccus oceanibius</name>
    <dbReference type="NCBI Taxonomy" id="2707525"/>
    <lineage>
        <taxon>Bacteria</taxon>
        <taxon>Pseudomonadati</taxon>
        <taxon>Verrucomicrobiota</taxon>
        <taxon>Verrucomicrobiia</taxon>
        <taxon>Verrucomicrobiales</taxon>
        <taxon>Verrucomicrobiaceae</taxon>
        <taxon>Sulfuriroseicoccus</taxon>
    </lineage>
</organism>
<feature type="region of interest" description="Disordered" evidence="7">
    <location>
        <begin position="239"/>
        <end position="322"/>
    </location>
</feature>
<keyword evidence="3 6" id="KW-0812">Transmembrane</keyword>
<evidence type="ECO:0000256" key="7">
    <source>
        <dbReference type="SAM" id="MobiDB-lite"/>
    </source>
</evidence>
<dbReference type="InterPro" id="IPR015414">
    <property type="entry name" value="TMEM64"/>
</dbReference>
<evidence type="ECO:0000313" key="9">
    <source>
        <dbReference type="EMBL" id="QQL43836.1"/>
    </source>
</evidence>
<evidence type="ECO:0000256" key="2">
    <source>
        <dbReference type="ARBA" id="ARBA00022475"/>
    </source>
</evidence>
<keyword evidence="10" id="KW-1185">Reference proteome</keyword>
<dbReference type="GO" id="GO:0005886">
    <property type="term" value="C:plasma membrane"/>
    <property type="evidence" value="ECO:0007669"/>
    <property type="project" value="UniProtKB-SubCell"/>
</dbReference>
<gene>
    <name evidence="9" type="ORF">G3M56_007985</name>
</gene>
<evidence type="ECO:0000256" key="1">
    <source>
        <dbReference type="ARBA" id="ARBA00004651"/>
    </source>
</evidence>
<feature type="compositionally biased region" description="Basic and acidic residues" evidence="7">
    <location>
        <begin position="308"/>
        <end position="322"/>
    </location>
</feature>